<proteinExistence type="predicted"/>
<feature type="region of interest" description="Disordered" evidence="1">
    <location>
        <begin position="32"/>
        <end position="114"/>
    </location>
</feature>
<dbReference type="Proteomes" id="UP001165780">
    <property type="component" value="Unplaced"/>
</dbReference>
<dbReference type="RefSeq" id="XP_053751357.1">
    <property type="nucleotide sequence ID" value="XM_053895382.1"/>
</dbReference>
<accession>A0A9W2UY78</accession>
<evidence type="ECO:0000313" key="2">
    <source>
        <dbReference type="Proteomes" id="UP001165780"/>
    </source>
</evidence>
<dbReference type="GeneID" id="128775013"/>
<feature type="compositionally biased region" description="Low complexity" evidence="1">
    <location>
        <begin position="336"/>
        <end position="349"/>
    </location>
</feature>
<feature type="region of interest" description="Disordered" evidence="1">
    <location>
        <begin position="335"/>
        <end position="364"/>
    </location>
</feature>
<evidence type="ECO:0000313" key="3">
    <source>
        <dbReference type="RefSeq" id="XP_053751357.1"/>
    </source>
</evidence>
<organism evidence="2 3">
    <name type="scientific">Panthera pardus</name>
    <name type="common">Leopard</name>
    <name type="synonym">Felis pardus</name>
    <dbReference type="NCBI Taxonomy" id="9691"/>
    <lineage>
        <taxon>Eukaryota</taxon>
        <taxon>Metazoa</taxon>
        <taxon>Chordata</taxon>
        <taxon>Craniata</taxon>
        <taxon>Vertebrata</taxon>
        <taxon>Euteleostomi</taxon>
        <taxon>Mammalia</taxon>
        <taxon>Eutheria</taxon>
        <taxon>Laurasiatheria</taxon>
        <taxon>Carnivora</taxon>
        <taxon>Feliformia</taxon>
        <taxon>Felidae</taxon>
        <taxon>Pantherinae</taxon>
        <taxon>Panthera</taxon>
    </lineage>
</organism>
<feature type="compositionally biased region" description="Basic and acidic residues" evidence="1">
    <location>
        <begin position="79"/>
        <end position="93"/>
    </location>
</feature>
<gene>
    <name evidence="3" type="primary">LOC128775013</name>
</gene>
<protein>
    <submittedName>
        <fullName evidence="3">Uncharacterized protein LOC128775013</fullName>
    </submittedName>
</protein>
<keyword evidence="2" id="KW-1185">Reference proteome</keyword>
<dbReference type="AlphaFoldDB" id="A0A9W2UY78"/>
<evidence type="ECO:0000256" key="1">
    <source>
        <dbReference type="SAM" id="MobiDB-lite"/>
    </source>
</evidence>
<sequence>MLFPRGSFERLQVLLLFRLEVSPDWRPKPLLFRPRASEEPGPGANFTTSEPPTPRSPHICPSAPTRKRATGWAGVARGEAGRCWRSTRAERGDSGTAQAAPRAPRSRPRGEQASARVVGFPLRQKASFLLRKQRERKVSSRVCFGFSSVCLPIKKWPPRRQLCGFHSVKRIRGKAPAPLDFRLRFATPGAGVTLRHLPLGAVPAAAPPAAQLPWGGAGQGGAKAGRPGERRFPKCREVSIVIFQIDTGASSDEVLQVMESRHQGNSSRDQQTPTVLVRPASRRRLAAGGITVAEEPRARVGEPGWFHLKRPRGTAAAEAPGTCRRRCCPAVPPAPRRAASLAARGPRSPEGVGTLGEEGSECIR</sequence>
<reference evidence="3" key="1">
    <citation type="submission" date="2025-08" db="UniProtKB">
        <authorList>
            <consortium name="RefSeq"/>
        </authorList>
    </citation>
    <scope>IDENTIFICATION</scope>
    <source>
        <tissue evidence="3">Whole blood</tissue>
    </source>
</reference>
<name>A0A9W2UY78_PANPR</name>